<evidence type="ECO:0000313" key="1">
    <source>
        <dbReference type="EMBL" id="CAG8532967.1"/>
    </source>
</evidence>
<dbReference type="EMBL" id="CAJVPQ010001119">
    <property type="protein sequence ID" value="CAG8532967.1"/>
    <property type="molecule type" value="Genomic_DNA"/>
</dbReference>
<organism evidence="1 2">
    <name type="scientific">Funneliformis caledonium</name>
    <dbReference type="NCBI Taxonomy" id="1117310"/>
    <lineage>
        <taxon>Eukaryota</taxon>
        <taxon>Fungi</taxon>
        <taxon>Fungi incertae sedis</taxon>
        <taxon>Mucoromycota</taxon>
        <taxon>Glomeromycotina</taxon>
        <taxon>Glomeromycetes</taxon>
        <taxon>Glomerales</taxon>
        <taxon>Glomeraceae</taxon>
        <taxon>Funneliformis</taxon>
    </lineage>
</organism>
<evidence type="ECO:0000313" key="2">
    <source>
        <dbReference type="Proteomes" id="UP000789570"/>
    </source>
</evidence>
<protein>
    <submittedName>
        <fullName evidence="1">430_t:CDS:1</fullName>
    </submittedName>
</protein>
<keyword evidence="2" id="KW-1185">Reference proteome</keyword>
<reference evidence="1" key="1">
    <citation type="submission" date="2021-06" db="EMBL/GenBank/DDBJ databases">
        <authorList>
            <person name="Kallberg Y."/>
            <person name="Tangrot J."/>
            <person name="Rosling A."/>
        </authorList>
    </citation>
    <scope>NUCLEOTIDE SEQUENCE</scope>
    <source>
        <strain evidence="1">UK204</strain>
    </source>
</reference>
<sequence length="108" mass="12474">MKQEISLAKRLKIRLLKTWVIIRILENALIAETNDEVMQGGAKVVNTMPLNRPTTSELYEKLETWISAIDSPDPSELSEELSNLKKSKFDQQNIHSEAFYTSKFLYFP</sequence>
<comment type="caution">
    <text evidence="1">The sequence shown here is derived from an EMBL/GenBank/DDBJ whole genome shotgun (WGS) entry which is preliminary data.</text>
</comment>
<dbReference type="AlphaFoldDB" id="A0A9N9AKM0"/>
<dbReference type="Proteomes" id="UP000789570">
    <property type="component" value="Unassembled WGS sequence"/>
</dbReference>
<gene>
    <name evidence="1" type="ORF">FCALED_LOCUS5265</name>
</gene>
<accession>A0A9N9AKM0</accession>
<proteinExistence type="predicted"/>
<name>A0A9N9AKM0_9GLOM</name>